<proteinExistence type="predicted"/>
<evidence type="ECO:0000313" key="2">
    <source>
        <dbReference type="Proteomes" id="UP000076715"/>
    </source>
</evidence>
<comment type="caution">
    <text evidence="1">The sequence shown here is derived from an EMBL/GenBank/DDBJ whole genome shotgun (WGS) entry which is preliminary data.</text>
</comment>
<gene>
    <name evidence="1" type="ORF">AWE51_11835</name>
</gene>
<dbReference type="EMBL" id="LQRT01000035">
    <property type="protein sequence ID" value="KZS39236.1"/>
    <property type="molecule type" value="Genomic_DNA"/>
</dbReference>
<name>A0A162YMQ5_9FLAO</name>
<sequence>MILLIMVYKKNIKNSKMKIYFYSLIVVATMLFVSCEEESTEVSNKTEMTEEEKFFSEFLTAKKGDGSVLIQSAVSMETQDLRKNIRVSEQKSRVPNKENDTKIRFVGLDNNKIFGKNKAVEETINLDNDFFGKELSYYVETKGQKTFKSSVYIPNLITVNFSGDKIKAGTKITWNVDPNNRNGVAVILKYDPINQNNVGLAFNHPETLIKSFVLPDNQSSYLVKASDLERFPANAYVSVSVLRAAGIPPKNGGASYVSAVTSAFSNLQIIR</sequence>
<evidence type="ECO:0000313" key="1">
    <source>
        <dbReference type="EMBL" id="KZS39236.1"/>
    </source>
</evidence>
<protein>
    <submittedName>
        <fullName evidence="1">Uncharacterized protein</fullName>
    </submittedName>
</protein>
<dbReference type="AlphaFoldDB" id="A0A162YMQ5"/>
<dbReference type="Proteomes" id="UP000076715">
    <property type="component" value="Unassembled WGS sequence"/>
</dbReference>
<organism evidence="1 2">
    <name type="scientific">Aquimarina aggregata</name>
    <dbReference type="NCBI Taxonomy" id="1642818"/>
    <lineage>
        <taxon>Bacteria</taxon>
        <taxon>Pseudomonadati</taxon>
        <taxon>Bacteroidota</taxon>
        <taxon>Flavobacteriia</taxon>
        <taxon>Flavobacteriales</taxon>
        <taxon>Flavobacteriaceae</taxon>
        <taxon>Aquimarina</taxon>
    </lineage>
</organism>
<accession>A0A162YMQ5</accession>
<reference evidence="1 2" key="1">
    <citation type="submission" date="2016-01" db="EMBL/GenBank/DDBJ databases">
        <title>The draft genome sequence of Aquimarina sp. RZW4-3-2.</title>
        <authorList>
            <person name="Wang Y."/>
        </authorList>
    </citation>
    <scope>NUCLEOTIDE SEQUENCE [LARGE SCALE GENOMIC DNA]</scope>
    <source>
        <strain evidence="1 2">RZW4-3-2</strain>
    </source>
</reference>
<dbReference type="STRING" id="1642818.AWE51_11835"/>
<keyword evidence="2" id="KW-1185">Reference proteome</keyword>